<dbReference type="GO" id="GO:0008233">
    <property type="term" value="F:peptidase activity"/>
    <property type="evidence" value="ECO:0007669"/>
    <property type="project" value="UniProtKB-KW"/>
</dbReference>
<organism evidence="1 2">
    <name type="scientific">Corallococcus llansteffanensis</name>
    <dbReference type="NCBI Taxonomy" id="2316731"/>
    <lineage>
        <taxon>Bacteria</taxon>
        <taxon>Pseudomonadati</taxon>
        <taxon>Myxococcota</taxon>
        <taxon>Myxococcia</taxon>
        <taxon>Myxococcales</taxon>
        <taxon>Cystobacterineae</taxon>
        <taxon>Myxococcaceae</taxon>
        <taxon>Corallococcus</taxon>
    </lineage>
</organism>
<feature type="non-terminal residue" evidence="1">
    <location>
        <position position="107"/>
    </location>
</feature>
<sequence length="107" mass="11631">MGYKIPMLGWLPDPLDPRDLTVRAPEVVRSMDAIMPRLSPRGAVVAAAGPVASSVGPLRVDLRKWCSSVENQGSVGSCTANAVVGAYEYFQRRTTGENVEASRFFLY</sequence>
<reference evidence="2" key="1">
    <citation type="submission" date="2018-09" db="EMBL/GenBank/DDBJ databases">
        <authorList>
            <person name="Livingstone P.G."/>
            <person name="Whitworth D.E."/>
        </authorList>
    </citation>
    <scope>NUCLEOTIDE SEQUENCE [LARGE SCALE GENOMIC DNA]</scope>
    <source>
        <strain evidence="2">CA051B</strain>
    </source>
</reference>
<keyword evidence="1" id="KW-0645">Protease</keyword>
<keyword evidence="2" id="KW-1185">Reference proteome</keyword>
<evidence type="ECO:0000313" key="2">
    <source>
        <dbReference type="Proteomes" id="UP000272888"/>
    </source>
</evidence>
<name>A0A3A8NK31_9BACT</name>
<proteinExistence type="predicted"/>
<evidence type="ECO:0000313" key="1">
    <source>
        <dbReference type="EMBL" id="RKH39774.1"/>
    </source>
</evidence>
<gene>
    <name evidence="1" type="ORF">D7V93_40040</name>
</gene>
<protein>
    <submittedName>
        <fullName evidence="1">Cysteine protease</fullName>
    </submittedName>
</protein>
<keyword evidence="1" id="KW-0378">Hydrolase</keyword>
<dbReference type="GO" id="GO:0006508">
    <property type="term" value="P:proteolysis"/>
    <property type="evidence" value="ECO:0007669"/>
    <property type="project" value="UniProtKB-KW"/>
</dbReference>
<dbReference type="EMBL" id="RAWB01000780">
    <property type="protein sequence ID" value="RKH39774.1"/>
    <property type="molecule type" value="Genomic_DNA"/>
</dbReference>
<dbReference type="RefSeq" id="WP_208723309.1">
    <property type="nucleotide sequence ID" value="NZ_RAWB01000780.1"/>
</dbReference>
<dbReference type="SUPFAM" id="SSF54001">
    <property type="entry name" value="Cysteine proteinases"/>
    <property type="match status" value="1"/>
</dbReference>
<dbReference type="AlphaFoldDB" id="A0A3A8NK31"/>
<dbReference type="InterPro" id="IPR038765">
    <property type="entry name" value="Papain-like_cys_pep_sf"/>
</dbReference>
<comment type="caution">
    <text evidence="1">The sequence shown here is derived from an EMBL/GenBank/DDBJ whole genome shotgun (WGS) entry which is preliminary data.</text>
</comment>
<accession>A0A3A8NK31</accession>
<dbReference type="Proteomes" id="UP000272888">
    <property type="component" value="Unassembled WGS sequence"/>
</dbReference>
<dbReference type="Gene3D" id="3.90.70.10">
    <property type="entry name" value="Cysteine proteinases"/>
    <property type="match status" value="1"/>
</dbReference>